<feature type="non-terminal residue" evidence="1">
    <location>
        <position position="88"/>
    </location>
</feature>
<sequence length="88" mass="10074">NLTPVQNDPLWNLMQASYQVLNQSRPNLTESCWLCYSMRPPFFEAIGRIGKIQWSNGSNPAECDWEEQKNRTQGITLQMVRGQGKCIG</sequence>
<dbReference type="EMBL" id="VXBY01012884">
    <property type="protein sequence ID" value="NXP43297.1"/>
    <property type="molecule type" value="Genomic_DNA"/>
</dbReference>
<reference evidence="1 2" key="1">
    <citation type="submission" date="2019-09" db="EMBL/GenBank/DDBJ databases">
        <title>Bird 10,000 Genomes (B10K) Project - Family phase.</title>
        <authorList>
            <person name="Zhang G."/>
        </authorList>
    </citation>
    <scope>NUCLEOTIDE SEQUENCE [LARGE SCALE GENOMIC DNA]</scope>
    <source>
        <strain evidence="1">B10K-DU-002-43</strain>
        <tissue evidence="1">Muscle</tissue>
    </source>
</reference>
<proteinExistence type="predicted"/>
<dbReference type="Proteomes" id="UP000524007">
    <property type="component" value="Unassembled WGS sequence"/>
</dbReference>
<gene>
    <name evidence="1" type="primary">Env1_3</name>
    <name evidence="1" type="ORF">LEILUT_R15058</name>
</gene>
<dbReference type="InterPro" id="IPR018154">
    <property type="entry name" value="TLV/ENV_coat_polyprotein"/>
</dbReference>
<keyword evidence="2" id="KW-1185">Reference proteome</keyword>
<protein>
    <submittedName>
        <fullName evidence="1">ENV1 protein</fullName>
    </submittedName>
</protein>
<evidence type="ECO:0000313" key="1">
    <source>
        <dbReference type="EMBL" id="NXP43297.1"/>
    </source>
</evidence>
<accession>A0A7L2A841</accession>
<dbReference type="Pfam" id="PF00429">
    <property type="entry name" value="TLV_coat"/>
    <property type="match status" value="1"/>
</dbReference>
<evidence type="ECO:0000313" key="2">
    <source>
        <dbReference type="Proteomes" id="UP000524007"/>
    </source>
</evidence>
<feature type="non-terminal residue" evidence="1">
    <location>
        <position position="1"/>
    </location>
</feature>
<organism evidence="1 2">
    <name type="scientific">Leiothrix lutea</name>
    <name type="common">Red-billed leiothrix</name>
    <name type="synonym">Sylvia lutea</name>
    <dbReference type="NCBI Taxonomy" id="36275"/>
    <lineage>
        <taxon>Eukaryota</taxon>
        <taxon>Metazoa</taxon>
        <taxon>Chordata</taxon>
        <taxon>Craniata</taxon>
        <taxon>Vertebrata</taxon>
        <taxon>Euteleostomi</taxon>
        <taxon>Archelosauria</taxon>
        <taxon>Archosauria</taxon>
        <taxon>Dinosauria</taxon>
        <taxon>Saurischia</taxon>
        <taxon>Theropoda</taxon>
        <taxon>Coelurosauria</taxon>
        <taxon>Aves</taxon>
        <taxon>Neognathae</taxon>
        <taxon>Neoaves</taxon>
        <taxon>Telluraves</taxon>
        <taxon>Australaves</taxon>
        <taxon>Passeriformes</taxon>
        <taxon>Sylvioidea</taxon>
        <taxon>Leiothrichidae</taxon>
        <taxon>Leiothrix</taxon>
    </lineage>
</organism>
<comment type="caution">
    <text evidence="1">The sequence shown here is derived from an EMBL/GenBank/DDBJ whole genome shotgun (WGS) entry which is preliminary data.</text>
</comment>
<dbReference type="AlphaFoldDB" id="A0A7L2A841"/>
<name>A0A7L2A841_LEILU</name>